<sequence length="324" mass="36711">MCVLLVAAAAVFAFSHRQEIRDHFAAAGFDPDPRVVEVMGELALTSSGERVFLATQPTIDGSQNFNEQCSEVDHSEHGHVLGCYTGERIHLFDVTDDRVEGIVEVTAAHELLHATYARLGEGDRAMLAPRLRTAYEELAEQDPRLRERMEVYEHLSEAAFANELHSVLGTEVRELPDWLEEHYAQWFEDRGALVDIFETYHSVFVDLQQQAESLETEMTALRGDIEARKAAYDDEVRRFNEDAAEFGARNERYEFSDAPEEFDRIRDELAQRRDALEQTLATLQADIDYYNGLGAQLKQLGELSSELDQQLNSDLAPVTTRPSD</sequence>
<proteinExistence type="predicted"/>
<evidence type="ECO:0000313" key="1">
    <source>
        <dbReference type="EMBL" id="QAB17844.1"/>
    </source>
</evidence>
<dbReference type="EMBL" id="CP035037">
    <property type="protein sequence ID" value="QAB17844.1"/>
    <property type="molecule type" value="Genomic_DNA"/>
</dbReference>
<keyword evidence="2" id="KW-1185">Reference proteome</keyword>
<dbReference type="Proteomes" id="UP000285768">
    <property type="component" value="Chromosome"/>
</dbReference>
<gene>
    <name evidence="1" type="ORF">Leucomu_07875</name>
</gene>
<name>A0ABX5QFV6_9MICO</name>
<organism evidence="1 2">
    <name type="scientific">Leucobacter muris</name>
    <dbReference type="NCBI Taxonomy" id="1935379"/>
    <lineage>
        <taxon>Bacteria</taxon>
        <taxon>Bacillati</taxon>
        <taxon>Actinomycetota</taxon>
        <taxon>Actinomycetes</taxon>
        <taxon>Micrococcales</taxon>
        <taxon>Microbacteriaceae</taxon>
        <taxon>Leucobacter</taxon>
    </lineage>
</organism>
<reference evidence="1 2" key="1">
    <citation type="submission" date="2019-01" db="EMBL/GenBank/DDBJ databases">
        <title>Leucobacter muris sp. nov. isolated from the nose of a laboratory mouse.</title>
        <authorList>
            <person name="Benga L."/>
            <person name="Sproeer C."/>
            <person name="Schumann P."/>
            <person name="Verbarg S."/>
            <person name="Bunk B."/>
            <person name="Engelhardt E."/>
            <person name="Benten P.M."/>
            <person name="Sager M."/>
        </authorList>
    </citation>
    <scope>NUCLEOTIDE SEQUENCE [LARGE SCALE GENOMIC DNA]</scope>
    <source>
        <strain evidence="1 2">DSM 101948</strain>
    </source>
</reference>
<protein>
    <submittedName>
        <fullName evidence="1">Uncharacterized protein</fullName>
    </submittedName>
</protein>
<accession>A0ABX5QFV6</accession>
<evidence type="ECO:0000313" key="2">
    <source>
        <dbReference type="Proteomes" id="UP000285768"/>
    </source>
</evidence>